<keyword evidence="12" id="KW-1185">Reference proteome</keyword>
<sequence>MTLTETPPERLASPPPEPAGRRFPRPRMPRPRTLALLVTAAVVVYLVAAPLAILLRDAFVKDGSLSFGGFSRALGESGVGSTLWNTVVFAIGSTLLGMGLGTVLAYLSTRTNAPLRRLVYVSSIIPLIVPSILYAPSWVFLSSQDIGLFNEITDGLLGVRPFNVFSMEGMIWVQGLHVAPIAFLFMASAFRAMDPSLEEAARTSGATRWEVLGRVTLPLAKPALAGAGLILFVQSLEVFEIPALLGLPANIQVVTSQIYELFQSYPIDFQAVGALGVLLLVVASVGVFLAGRTGGSLKQSATVSGKAFQPRRADLGRARPYVGAFLVLYFAVVVVLPLGVLLYASLLPYYQTPGADAFASMSFDNYTEILGDPSVLIAFKNTVLVTVGAAAGVMILATITSWFVVRTRIRGRGVLDAVAFAPIIVPGLVLGLAIGFVYLHVRLPIYATLWIILIAYMTRFLPYGMRYASASMRSISPELEESAYVSGAGWLTTVRRILLPLAAPGMISGFIYVLIVGFRELQSTILLYSPGRETVSVLVWEEYQNGGLSAVAAIGVLLVLVLCVFVGLAFLIGGRKGVRVQ</sequence>
<feature type="transmembrane region" description="Helical" evidence="8">
    <location>
        <begin position="83"/>
        <end position="107"/>
    </location>
</feature>
<gene>
    <name evidence="11" type="ORF">GCM10011583_24140</name>
</gene>
<evidence type="ECO:0000256" key="9">
    <source>
        <dbReference type="SAM" id="MobiDB-lite"/>
    </source>
</evidence>
<dbReference type="InterPro" id="IPR000515">
    <property type="entry name" value="MetI-like"/>
</dbReference>
<feature type="transmembrane region" description="Helical" evidence="8">
    <location>
        <begin position="269"/>
        <end position="290"/>
    </location>
</feature>
<feature type="compositionally biased region" description="Low complexity" evidence="9">
    <location>
        <begin position="1"/>
        <end position="12"/>
    </location>
</feature>
<organism evidence="11 12">
    <name type="scientific">Streptomyces camponoticapitis</name>
    <dbReference type="NCBI Taxonomy" id="1616125"/>
    <lineage>
        <taxon>Bacteria</taxon>
        <taxon>Bacillati</taxon>
        <taxon>Actinomycetota</taxon>
        <taxon>Actinomycetes</taxon>
        <taxon>Kitasatosporales</taxon>
        <taxon>Streptomycetaceae</taxon>
        <taxon>Streptomyces</taxon>
    </lineage>
</organism>
<comment type="caution">
    <text evidence="11">The sequence shown here is derived from an EMBL/GenBank/DDBJ whole genome shotgun (WGS) entry which is preliminary data.</text>
</comment>
<dbReference type="RefSeq" id="WP_189107396.1">
    <property type="nucleotide sequence ID" value="NZ_BMMV01000006.1"/>
</dbReference>
<dbReference type="SUPFAM" id="SSF161098">
    <property type="entry name" value="MetI-like"/>
    <property type="match status" value="2"/>
</dbReference>
<feature type="transmembrane region" description="Helical" evidence="8">
    <location>
        <begin position="211"/>
        <end position="233"/>
    </location>
</feature>
<comment type="subcellular location">
    <subcellularLocation>
        <location evidence="1">Cell inner membrane</location>
        <topology evidence="1">Multi-pass membrane protein</topology>
    </subcellularLocation>
    <subcellularLocation>
        <location evidence="8">Cell membrane</location>
        <topology evidence="8">Multi-pass membrane protein</topology>
    </subcellularLocation>
</comment>
<feature type="transmembrane region" description="Helical" evidence="8">
    <location>
        <begin position="548"/>
        <end position="572"/>
    </location>
</feature>
<feature type="transmembrane region" description="Helical" evidence="8">
    <location>
        <begin position="321"/>
        <end position="344"/>
    </location>
</feature>
<dbReference type="EMBL" id="BMMV01000006">
    <property type="protein sequence ID" value="GGJ91854.1"/>
    <property type="molecule type" value="Genomic_DNA"/>
</dbReference>
<accession>A0ABQ2E495</accession>
<dbReference type="Proteomes" id="UP000660265">
    <property type="component" value="Unassembled WGS sequence"/>
</dbReference>
<reference evidence="12" key="1">
    <citation type="journal article" date="2019" name="Int. J. Syst. Evol. Microbiol.">
        <title>The Global Catalogue of Microorganisms (GCM) 10K type strain sequencing project: providing services to taxonomists for standard genome sequencing and annotation.</title>
        <authorList>
            <consortium name="The Broad Institute Genomics Platform"/>
            <consortium name="The Broad Institute Genome Sequencing Center for Infectious Disease"/>
            <person name="Wu L."/>
            <person name="Ma J."/>
        </authorList>
    </citation>
    <scope>NUCLEOTIDE SEQUENCE [LARGE SCALE GENOMIC DNA]</scope>
    <source>
        <strain evidence="12">CGMCC 4.7275</strain>
    </source>
</reference>
<keyword evidence="7 8" id="KW-0472">Membrane</keyword>
<evidence type="ECO:0000259" key="10">
    <source>
        <dbReference type="PROSITE" id="PS50928"/>
    </source>
</evidence>
<feature type="transmembrane region" description="Helical" evidence="8">
    <location>
        <begin position="119"/>
        <end position="141"/>
    </location>
</feature>
<dbReference type="Pfam" id="PF00528">
    <property type="entry name" value="BPD_transp_1"/>
    <property type="match status" value="2"/>
</dbReference>
<evidence type="ECO:0000256" key="4">
    <source>
        <dbReference type="ARBA" id="ARBA00022519"/>
    </source>
</evidence>
<dbReference type="CDD" id="cd06261">
    <property type="entry name" value="TM_PBP2"/>
    <property type="match status" value="2"/>
</dbReference>
<dbReference type="Gene3D" id="1.10.3720.10">
    <property type="entry name" value="MetI-like"/>
    <property type="match status" value="2"/>
</dbReference>
<evidence type="ECO:0000256" key="1">
    <source>
        <dbReference type="ARBA" id="ARBA00004429"/>
    </source>
</evidence>
<keyword evidence="2 8" id="KW-0813">Transport</keyword>
<dbReference type="PANTHER" id="PTHR43357:SF4">
    <property type="entry name" value="INNER MEMBRANE ABC TRANSPORTER PERMEASE PROTEIN YDCV"/>
    <property type="match status" value="1"/>
</dbReference>
<evidence type="ECO:0000256" key="2">
    <source>
        <dbReference type="ARBA" id="ARBA00022448"/>
    </source>
</evidence>
<evidence type="ECO:0000256" key="8">
    <source>
        <dbReference type="RuleBase" id="RU363032"/>
    </source>
</evidence>
<feature type="transmembrane region" description="Helical" evidence="8">
    <location>
        <begin position="383"/>
        <end position="405"/>
    </location>
</feature>
<comment type="similarity">
    <text evidence="8">Belongs to the binding-protein-dependent transport system permease family.</text>
</comment>
<feature type="transmembrane region" description="Helical" evidence="8">
    <location>
        <begin position="445"/>
        <end position="465"/>
    </location>
</feature>
<evidence type="ECO:0000256" key="6">
    <source>
        <dbReference type="ARBA" id="ARBA00022989"/>
    </source>
</evidence>
<feature type="transmembrane region" description="Helical" evidence="8">
    <location>
        <begin position="171"/>
        <end position="190"/>
    </location>
</feature>
<evidence type="ECO:0000256" key="7">
    <source>
        <dbReference type="ARBA" id="ARBA00023136"/>
    </source>
</evidence>
<evidence type="ECO:0000256" key="3">
    <source>
        <dbReference type="ARBA" id="ARBA00022475"/>
    </source>
</evidence>
<evidence type="ECO:0000256" key="5">
    <source>
        <dbReference type="ARBA" id="ARBA00022692"/>
    </source>
</evidence>
<feature type="domain" description="ABC transmembrane type-1" evidence="10">
    <location>
        <begin position="379"/>
        <end position="569"/>
    </location>
</feature>
<feature type="transmembrane region" description="Helical" evidence="8">
    <location>
        <begin position="417"/>
        <end position="439"/>
    </location>
</feature>
<feature type="region of interest" description="Disordered" evidence="9">
    <location>
        <begin position="1"/>
        <end position="26"/>
    </location>
</feature>
<evidence type="ECO:0000313" key="12">
    <source>
        <dbReference type="Proteomes" id="UP000660265"/>
    </source>
</evidence>
<keyword evidence="3" id="KW-1003">Cell membrane</keyword>
<dbReference type="PANTHER" id="PTHR43357">
    <property type="entry name" value="INNER MEMBRANE ABC TRANSPORTER PERMEASE PROTEIN YDCV"/>
    <property type="match status" value="1"/>
</dbReference>
<protein>
    <submittedName>
        <fullName evidence="11">Iron ABC transporter permease</fullName>
    </submittedName>
</protein>
<evidence type="ECO:0000313" key="11">
    <source>
        <dbReference type="EMBL" id="GGJ91854.1"/>
    </source>
</evidence>
<feature type="transmembrane region" description="Helical" evidence="8">
    <location>
        <begin position="34"/>
        <end position="55"/>
    </location>
</feature>
<keyword evidence="6 8" id="KW-1133">Transmembrane helix</keyword>
<keyword evidence="5 8" id="KW-0812">Transmembrane</keyword>
<dbReference type="PROSITE" id="PS50928">
    <property type="entry name" value="ABC_TM1"/>
    <property type="match status" value="2"/>
</dbReference>
<keyword evidence="4" id="KW-0997">Cell inner membrane</keyword>
<name>A0ABQ2E495_9ACTN</name>
<dbReference type="InterPro" id="IPR035906">
    <property type="entry name" value="MetI-like_sf"/>
</dbReference>
<feature type="domain" description="ABC transmembrane type-1" evidence="10">
    <location>
        <begin position="83"/>
        <end position="290"/>
    </location>
</feature>
<proteinExistence type="inferred from homology"/>
<feature type="transmembrane region" description="Helical" evidence="8">
    <location>
        <begin position="497"/>
        <end position="518"/>
    </location>
</feature>